<comment type="caution">
    <text evidence="6">The sequence shown here is derived from an EMBL/GenBank/DDBJ whole genome shotgun (WGS) entry which is preliminary data.</text>
</comment>
<feature type="domain" description="Methyl-accepting transducer" evidence="5">
    <location>
        <begin position="270"/>
        <end position="499"/>
    </location>
</feature>
<dbReference type="EMBL" id="FXUL01000034">
    <property type="protein sequence ID" value="SMP80118.1"/>
    <property type="molecule type" value="Genomic_DNA"/>
</dbReference>
<keyword evidence="3" id="KW-0807">Transducer</keyword>
<evidence type="ECO:0000256" key="3">
    <source>
        <dbReference type="PROSITE-ProRule" id="PRU00284"/>
    </source>
</evidence>
<dbReference type="SUPFAM" id="SSF58104">
    <property type="entry name" value="Methyl-accepting chemotaxis protein (MCP) signaling domain"/>
    <property type="match status" value="1"/>
</dbReference>
<dbReference type="InterPro" id="IPR004090">
    <property type="entry name" value="Chemotax_Me-accpt_rcpt"/>
</dbReference>
<dbReference type="Gene3D" id="1.10.287.950">
    <property type="entry name" value="Methyl-accepting chemotaxis protein"/>
    <property type="match status" value="1"/>
</dbReference>
<evidence type="ECO:0000256" key="1">
    <source>
        <dbReference type="ARBA" id="ARBA00022481"/>
    </source>
</evidence>
<feature type="transmembrane region" description="Helical" evidence="4">
    <location>
        <begin position="189"/>
        <end position="208"/>
    </location>
</feature>
<dbReference type="PANTHER" id="PTHR43531:SF14">
    <property type="entry name" value="METHYL-ACCEPTING CHEMOTAXIS PROTEIN I-RELATED"/>
    <property type="match status" value="1"/>
</dbReference>
<evidence type="ECO:0000313" key="6">
    <source>
        <dbReference type="EMBL" id="SMP80118.1"/>
    </source>
</evidence>
<dbReference type="Pfam" id="PF12729">
    <property type="entry name" value="4HB_MCP_1"/>
    <property type="match status" value="1"/>
</dbReference>
<dbReference type="PROSITE" id="PS50111">
    <property type="entry name" value="CHEMOTAXIS_TRANSDUC_2"/>
    <property type="match status" value="1"/>
</dbReference>
<evidence type="ECO:0000256" key="2">
    <source>
        <dbReference type="ARBA" id="ARBA00029447"/>
    </source>
</evidence>
<accession>A0ABY1QTN8</accession>
<dbReference type="CDD" id="cd11386">
    <property type="entry name" value="MCP_signal"/>
    <property type="match status" value="1"/>
</dbReference>
<organism evidence="6 7">
    <name type="scientific">Noviherbaspirillum suwonense</name>
    <dbReference type="NCBI Taxonomy" id="1224511"/>
    <lineage>
        <taxon>Bacteria</taxon>
        <taxon>Pseudomonadati</taxon>
        <taxon>Pseudomonadota</taxon>
        <taxon>Betaproteobacteria</taxon>
        <taxon>Burkholderiales</taxon>
        <taxon>Oxalobacteraceae</taxon>
        <taxon>Noviherbaspirillum</taxon>
    </lineage>
</organism>
<dbReference type="PRINTS" id="PR00260">
    <property type="entry name" value="CHEMTRNSDUCR"/>
</dbReference>
<name>A0ABY1QTN8_9BURK</name>
<keyword evidence="4" id="KW-0472">Membrane</keyword>
<sequence length="570" mass="60145">MQKMSRLKISTKLALGFGAMALLIMILAAFALMRIYSIEAVVESQNRTRAEKLEQLYSAREALDQTGIAARNAFIFTSEADANRELDILDQQKALYLAALNAMTPAFKGEADFEKARKGLLAMAEELNRPRKYRSEGKMEEYGVFLVKECSPLRRQIVADIDVVVKSVQRNVDAQSQQAAAAVSQSVRIILMVGALALLVAVIVGILMTRSLLRQLGGEPGDVADIARRVAQGDLAVRVITSAGDQNSVMAAMKDMRDSLVGIVAQVRAGTQSISTASGEIAAGNMDLSSRTEQQASSLEETASSMEELTSTVRQNADNARAGNDVAIAASAVAIRGGAVMSQVVDTMGSINESARKIADIIGVIDSIAFQTNILALNAAVEAARAGEQGRGFAVVATEVRTLAQKSAAAAREIKSLIGDSVERIDTGSKLVTEAGATMEEIVDSVKRVTAIMGEILVASQEQSAGIEQVNRAIGQMDDVTQQNAALVEQAAAAAGSLREQTGSLSQAVSVFRLDGAAPTSLTAPGKKPATAITPSLIANRKPSTTANVRSLATTSSKVAARDAGNWEEF</sequence>
<keyword evidence="4" id="KW-1133">Transmembrane helix</keyword>
<dbReference type="InterPro" id="IPR004089">
    <property type="entry name" value="MCPsignal_dom"/>
</dbReference>
<dbReference type="Proteomes" id="UP001158049">
    <property type="component" value="Unassembled WGS sequence"/>
</dbReference>
<dbReference type="InterPro" id="IPR051310">
    <property type="entry name" value="MCP_chemotaxis"/>
</dbReference>
<dbReference type="Pfam" id="PF00015">
    <property type="entry name" value="MCPsignal"/>
    <property type="match status" value="1"/>
</dbReference>
<evidence type="ECO:0000259" key="5">
    <source>
        <dbReference type="PROSITE" id="PS50111"/>
    </source>
</evidence>
<dbReference type="SMART" id="SM00283">
    <property type="entry name" value="MA"/>
    <property type="match status" value="1"/>
</dbReference>
<protein>
    <submittedName>
        <fullName evidence="6">Methyl-accepting chemotaxis protein</fullName>
    </submittedName>
</protein>
<keyword evidence="1" id="KW-0488">Methylation</keyword>
<gene>
    <name evidence="6" type="ORF">SAMN06295970_13410</name>
</gene>
<evidence type="ECO:0000256" key="4">
    <source>
        <dbReference type="SAM" id="Phobius"/>
    </source>
</evidence>
<dbReference type="PANTHER" id="PTHR43531">
    <property type="entry name" value="PROTEIN ICFG"/>
    <property type="match status" value="1"/>
</dbReference>
<keyword evidence="7" id="KW-1185">Reference proteome</keyword>
<comment type="similarity">
    <text evidence="2">Belongs to the methyl-accepting chemotaxis (MCP) protein family.</text>
</comment>
<keyword evidence="4" id="KW-0812">Transmembrane</keyword>
<dbReference type="InterPro" id="IPR024478">
    <property type="entry name" value="HlyB_4HB_MCP"/>
</dbReference>
<evidence type="ECO:0000313" key="7">
    <source>
        <dbReference type="Proteomes" id="UP001158049"/>
    </source>
</evidence>
<proteinExistence type="inferred from homology"/>
<reference evidence="6 7" key="1">
    <citation type="submission" date="2017-05" db="EMBL/GenBank/DDBJ databases">
        <authorList>
            <person name="Varghese N."/>
            <person name="Submissions S."/>
        </authorList>
    </citation>
    <scope>NUCLEOTIDE SEQUENCE [LARGE SCALE GENOMIC DNA]</scope>
    <source>
        <strain evidence="6 7">DSM 26001</strain>
    </source>
</reference>